<dbReference type="Gene3D" id="3.30.200.20">
    <property type="entry name" value="Phosphorylase Kinase, domain 1"/>
    <property type="match status" value="1"/>
</dbReference>
<proteinExistence type="predicted"/>
<accession>L7VXJ6</accession>
<evidence type="ECO:0000313" key="1">
    <source>
        <dbReference type="EMBL" id="AGC71803.1"/>
    </source>
</evidence>
<name>L7VXJ6_9BACT</name>
<evidence type="ECO:0008006" key="2">
    <source>
        <dbReference type="Google" id="ProtNLM"/>
    </source>
</evidence>
<dbReference type="AlphaFoldDB" id="L7VXJ6"/>
<sequence length="37" mass="3918">MSLIGKRLGNYDIQGKLGEGGMGIVYMGVHPQIGCHS</sequence>
<reference evidence="1" key="1">
    <citation type="submission" date="2012-09" db="EMBL/GenBank/DDBJ databases">
        <title>Metagenomic Characterization of a Microbial Community in Wastewater Detects High Levels of Antibiotic Resistance.</title>
        <authorList>
            <person name="Abrams M."/>
            <person name="Caldwell A."/>
            <person name="Vandaei E."/>
            <person name="Lee W."/>
            <person name="Perrott J."/>
            <person name="Khan S.Y."/>
            <person name="Ta J."/>
            <person name="Romero D."/>
            <person name="Nguyen V."/>
            <person name="Pourmand N."/>
            <person name="Ouverney C.C."/>
        </authorList>
    </citation>
    <scope>NUCLEOTIDE SEQUENCE</scope>
</reference>
<dbReference type="SUPFAM" id="SSF56112">
    <property type="entry name" value="Protein kinase-like (PK-like)"/>
    <property type="match status" value="1"/>
</dbReference>
<dbReference type="EMBL" id="JX649883">
    <property type="protein sequence ID" value="AGC71803.1"/>
    <property type="molecule type" value="Genomic_DNA"/>
</dbReference>
<protein>
    <recommendedName>
        <fullName evidence="2">Serine/threonine protein kinase</fullName>
    </recommendedName>
</protein>
<dbReference type="InterPro" id="IPR011009">
    <property type="entry name" value="Kinase-like_dom_sf"/>
</dbReference>
<organism evidence="1">
    <name type="scientific">uncultured bacterium A1Q1_fos_1807</name>
    <dbReference type="NCBI Taxonomy" id="1256552"/>
    <lineage>
        <taxon>Bacteria</taxon>
        <taxon>environmental samples</taxon>
    </lineage>
</organism>